<evidence type="ECO:0000313" key="2">
    <source>
        <dbReference type="Proteomes" id="UP000732399"/>
    </source>
</evidence>
<dbReference type="EMBL" id="JAAVJH010000006">
    <property type="protein sequence ID" value="NJR79168.1"/>
    <property type="molecule type" value="Genomic_DNA"/>
</dbReference>
<sequence>MPQHPEVEWLLDLLPPHRRGEVAAAIADAGITRLPPRTVGGAIHRGYLIDVDQRRIVVPDAFGPKRRARRMLDLAEALRAARGAEIRECLIAIDGRLAWDPPAWAWRCSRVLRDALAMAGMTAETMLEHVRWAPTNSNAMPIAIYANDPAIGRPKQIASLDVERPPTGDLLRATIDLGGGVIYREGGDKTFLKTRHEVLARGRSIPATLAIGLSGRPVSALVGHPLLDRAGYTIRKSWTGQRYTRAIIEVPECSLARLPSRFAAILPDHDRSDLAASPWR</sequence>
<comment type="caution">
    <text evidence="1">The sequence shown here is derived from an EMBL/GenBank/DDBJ whole genome shotgun (WGS) entry which is preliminary data.</text>
</comment>
<evidence type="ECO:0000313" key="1">
    <source>
        <dbReference type="EMBL" id="NJR79168.1"/>
    </source>
</evidence>
<proteinExistence type="predicted"/>
<reference evidence="1 2" key="1">
    <citation type="submission" date="2020-03" db="EMBL/GenBank/DDBJ databases">
        <authorList>
            <person name="Wang L."/>
            <person name="He N."/>
            <person name="Li Y."/>
            <person name="Fang Y."/>
            <person name="Zhang F."/>
        </authorList>
    </citation>
    <scope>NUCLEOTIDE SEQUENCE [LARGE SCALE GENOMIC DNA]</scope>
    <source>
        <strain evidence="1 2">36D10-4-7</strain>
    </source>
</reference>
<protein>
    <submittedName>
        <fullName evidence="1">Uncharacterized protein</fullName>
    </submittedName>
</protein>
<dbReference type="Proteomes" id="UP000732399">
    <property type="component" value="Unassembled WGS sequence"/>
</dbReference>
<accession>A0ABX1CMK2</accession>
<keyword evidence="2" id="KW-1185">Reference proteome</keyword>
<gene>
    <name evidence="1" type="ORF">HBH26_11290</name>
</gene>
<name>A0ABX1CMK2_9SPHN</name>
<organism evidence="1 2">
    <name type="scientific">Sphingomonas corticis</name>
    <dbReference type="NCBI Taxonomy" id="2722791"/>
    <lineage>
        <taxon>Bacteria</taxon>
        <taxon>Pseudomonadati</taxon>
        <taxon>Pseudomonadota</taxon>
        <taxon>Alphaproteobacteria</taxon>
        <taxon>Sphingomonadales</taxon>
        <taxon>Sphingomonadaceae</taxon>
        <taxon>Sphingomonas</taxon>
    </lineage>
</organism>
<dbReference type="RefSeq" id="WP_168134722.1">
    <property type="nucleotide sequence ID" value="NZ_JAAVJH010000006.1"/>
</dbReference>